<sequence>MSAQHRLFLEFRTLSTDFYILAIPVAMIRKLQIDKKKKISFMVFFLAGLPACIMSIVRLIVAGQKFGSSDSFSNGAVVSQYMFADS</sequence>
<evidence type="ECO:0000256" key="4">
    <source>
        <dbReference type="ARBA" id="ARBA00023136"/>
    </source>
</evidence>
<keyword evidence="2 6" id="KW-0812">Transmembrane</keyword>
<reference evidence="8" key="1">
    <citation type="submission" date="2022-11" db="EMBL/GenBank/DDBJ databases">
        <title>Genome Resource of Sclerotinia nivalis Strain SnTB1, a Plant Pathogen Isolated from American Ginseng.</title>
        <authorList>
            <person name="Fan S."/>
        </authorList>
    </citation>
    <scope>NUCLEOTIDE SEQUENCE</scope>
    <source>
        <strain evidence="8">SnTB1</strain>
    </source>
</reference>
<dbReference type="PANTHER" id="PTHR33048">
    <property type="entry name" value="PTH11-LIKE INTEGRAL MEMBRANE PROTEIN (AFU_ORTHOLOGUE AFUA_5G11245)"/>
    <property type="match status" value="1"/>
</dbReference>
<keyword evidence="3 6" id="KW-1133">Transmembrane helix</keyword>
<comment type="similarity">
    <text evidence="5">Belongs to the SAT4 family.</text>
</comment>
<feature type="domain" description="Rhodopsin" evidence="7">
    <location>
        <begin position="14"/>
        <end position="73"/>
    </location>
</feature>
<dbReference type="OrthoDB" id="444631at2759"/>
<keyword evidence="9" id="KW-1185">Reference proteome</keyword>
<comment type="subcellular location">
    <subcellularLocation>
        <location evidence="1">Membrane</location>
        <topology evidence="1">Multi-pass membrane protein</topology>
    </subcellularLocation>
</comment>
<dbReference type="InterPro" id="IPR052337">
    <property type="entry name" value="SAT4-like"/>
</dbReference>
<dbReference type="Pfam" id="PF20684">
    <property type="entry name" value="Fung_rhodopsin"/>
    <property type="match status" value="1"/>
</dbReference>
<evidence type="ECO:0000256" key="1">
    <source>
        <dbReference type="ARBA" id="ARBA00004141"/>
    </source>
</evidence>
<dbReference type="EMBL" id="JAPEIS010000012">
    <property type="protein sequence ID" value="KAJ8061012.1"/>
    <property type="molecule type" value="Genomic_DNA"/>
</dbReference>
<keyword evidence="4 6" id="KW-0472">Membrane</keyword>
<evidence type="ECO:0000256" key="3">
    <source>
        <dbReference type="ARBA" id="ARBA00022989"/>
    </source>
</evidence>
<evidence type="ECO:0000313" key="9">
    <source>
        <dbReference type="Proteomes" id="UP001152300"/>
    </source>
</evidence>
<name>A0A9X0AE05_9HELO</name>
<feature type="transmembrane region" description="Helical" evidence="6">
    <location>
        <begin position="39"/>
        <end position="61"/>
    </location>
</feature>
<evidence type="ECO:0000256" key="2">
    <source>
        <dbReference type="ARBA" id="ARBA00022692"/>
    </source>
</evidence>
<gene>
    <name evidence="8" type="ORF">OCU04_010090</name>
</gene>
<accession>A0A9X0AE05</accession>
<proteinExistence type="inferred from homology"/>
<evidence type="ECO:0000259" key="7">
    <source>
        <dbReference type="Pfam" id="PF20684"/>
    </source>
</evidence>
<organism evidence="8 9">
    <name type="scientific">Sclerotinia nivalis</name>
    <dbReference type="NCBI Taxonomy" id="352851"/>
    <lineage>
        <taxon>Eukaryota</taxon>
        <taxon>Fungi</taxon>
        <taxon>Dikarya</taxon>
        <taxon>Ascomycota</taxon>
        <taxon>Pezizomycotina</taxon>
        <taxon>Leotiomycetes</taxon>
        <taxon>Helotiales</taxon>
        <taxon>Sclerotiniaceae</taxon>
        <taxon>Sclerotinia</taxon>
    </lineage>
</organism>
<comment type="caution">
    <text evidence="8">The sequence shown here is derived from an EMBL/GenBank/DDBJ whole genome shotgun (WGS) entry which is preliminary data.</text>
</comment>
<dbReference type="GO" id="GO:0016020">
    <property type="term" value="C:membrane"/>
    <property type="evidence" value="ECO:0007669"/>
    <property type="project" value="UniProtKB-SubCell"/>
</dbReference>
<evidence type="ECO:0000313" key="8">
    <source>
        <dbReference type="EMBL" id="KAJ8061012.1"/>
    </source>
</evidence>
<evidence type="ECO:0000256" key="6">
    <source>
        <dbReference type="SAM" id="Phobius"/>
    </source>
</evidence>
<dbReference type="AlphaFoldDB" id="A0A9X0AE05"/>
<dbReference type="Proteomes" id="UP001152300">
    <property type="component" value="Unassembled WGS sequence"/>
</dbReference>
<dbReference type="PANTHER" id="PTHR33048:SF47">
    <property type="entry name" value="INTEGRAL MEMBRANE PROTEIN-RELATED"/>
    <property type="match status" value="1"/>
</dbReference>
<evidence type="ECO:0000256" key="5">
    <source>
        <dbReference type="ARBA" id="ARBA00038359"/>
    </source>
</evidence>
<protein>
    <recommendedName>
        <fullName evidence="7">Rhodopsin domain-containing protein</fullName>
    </recommendedName>
</protein>
<dbReference type="InterPro" id="IPR049326">
    <property type="entry name" value="Rhodopsin_dom_fungi"/>
</dbReference>